<evidence type="ECO:0000313" key="5">
    <source>
        <dbReference type="Proteomes" id="UP000540519"/>
    </source>
</evidence>
<accession>A0A7X2ZSW5</accession>
<protein>
    <submittedName>
        <fullName evidence="4">TetR/AcrR family transcriptional regulator</fullName>
    </submittedName>
</protein>
<dbReference type="EMBL" id="RCNR01000011">
    <property type="protein sequence ID" value="MUH35769.1"/>
    <property type="molecule type" value="Genomic_DNA"/>
</dbReference>
<dbReference type="AlphaFoldDB" id="A0A7X2ZSW5"/>
<keyword evidence="1 2" id="KW-0238">DNA-binding</keyword>
<dbReference type="Gene3D" id="1.10.357.10">
    <property type="entry name" value="Tetracycline Repressor, domain 2"/>
    <property type="match status" value="1"/>
</dbReference>
<keyword evidence="5" id="KW-1185">Reference proteome</keyword>
<dbReference type="SUPFAM" id="SSF46689">
    <property type="entry name" value="Homeodomain-like"/>
    <property type="match status" value="1"/>
</dbReference>
<sequence>MINKDQFLEFALSKFTQFGSKRFTLDELANEMGISKKTIYENFTNKEAVVQESLVLYLNKVRSKMNESVEREKSNPILAVIAVCRIGLDSLKNFSPAFLFGLRKYYPKVDTYFNHFRTDYIHTTVRGLLLRAQELGHIKKDININLICQLYLERLHLLIFTEENLFEKFSIDELLDNFIAHNLRGLATISYLEKNDHLL</sequence>
<reference evidence="4 5" key="1">
    <citation type="journal article" date="2019" name="Mar. Drugs">
        <title>Comparative Genomics and CAZyme Genome Repertoires of Marine Zobellia amurskyensis KMM 3526(T) and Zobellia laminariae KMM 3676(T).</title>
        <authorList>
            <person name="Chernysheva N."/>
            <person name="Bystritskaya E."/>
            <person name="Stenkova A."/>
            <person name="Golovkin I."/>
            <person name="Nedashkovskaya O."/>
            <person name="Isaeva M."/>
        </authorList>
    </citation>
    <scope>NUCLEOTIDE SEQUENCE [LARGE SCALE GENOMIC DNA]</scope>
    <source>
        <strain evidence="4 5">KMM 3526</strain>
    </source>
</reference>
<evidence type="ECO:0000259" key="3">
    <source>
        <dbReference type="PROSITE" id="PS50977"/>
    </source>
</evidence>
<dbReference type="InterPro" id="IPR001647">
    <property type="entry name" value="HTH_TetR"/>
</dbReference>
<dbReference type="SUPFAM" id="SSF48498">
    <property type="entry name" value="Tetracyclin repressor-like, C-terminal domain"/>
    <property type="match status" value="1"/>
</dbReference>
<gene>
    <name evidence="4" type="ORF">D9O36_07955</name>
</gene>
<proteinExistence type="predicted"/>
<organism evidence="4 5">
    <name type="scientific">Zobellia amurskyensis</name>
    <dbReference type="NCBI Taxonomy" id="248905"/>
    <lineage>
        <taxon>Bacteria</taxon>
        <taxon>Pseudomonadati</taxon>
        <taxon>Bacteroidota</taxon>
        <taxon>Flavobacteriia</taxon>
        <taxon>Flavobacteriales</taxon>
        <taxon>Flavobacteriaceae</taxon>
        <taxon>Zobellia</taxon>
    </lineage>
</organism>
<dbReference type="InterPro" id="IPR036271">
    <property type="entry name" value="Tet_transcr_reg_TetR-rel_C_sf"/>
</dbReference>
<comment type="caution">
    <text evidence="4">The sequence shown here is derived from an EMBL/GenBank/DDBJ whole genome shotgun (WGS) entry which is preliminary data.</text>
</comment>
<dbReference type="Pfam" id="PF00440">
    <property type="entry name" value="TetR_N"/>
    <property type="match status" value="1"/>
</dbReference>
<feature type="DNA-binding region" description="H-T-H motif" evidence="2">
    <location>
        <begin position="24"/>
        <end position="43"/>
    </location>
</feature>
<name>A0A7X2ZSW5_9FLAO</name>
<evidence type="ECO:0000256" key="1">
    <source>
        <dbReference type="ARBA" id="ARBA00023125"/>
    </source>
</evidence>
<dbReference type="Proteomes" id="UP000540519">
    <property type="component" value="Unassembled WGS sequence"/>
</dbReference>
<dbReference type="InterPro" id="IPR009057">
    <property type="entry name" value="Homeodomain-like_sf"/>
</dbReference>
<dbReference type="RefSeq" id="WP_038236329.1">
    <property type="nucleotide sequence ID" value="NZ_RCNR01000011.1"/>
</dbReference>
<feature type="domain" description="HTH tetR-type" evidence="3">
    <location>
        <begin position="1"/>
        <end position="61"/>
    </location>
</feature>
<dbReference type="Gene3D" id="1.10.10.60">
    <property type="entry name" value="Homeodomain-like"/>
    <property type="match status" value="1"/>
</dbReference>
<dbReference type="GO" id="GO:0003677">
    <property type="term" value="F:DNA binding"/>
    <property type="evidence" value="ECO:0007669"/>
    <property type="project" value="UniProtKB-UniRule"/>
</dbReference>
<evidence type="ECO:0000313" key="4">
    <source>
        <dbReference type="EMBL" id="MUH35769.1"/>
    </source>
</evidence>
<dbReference type="OrthoDB" id="881297at2"/>
<evidence type="ECO:0000256" key="2">
    <source>
        <dbReference type="PROSITE-ProRule" id="PRU00335"/>
    </source>
</evidence>
<dbReference type="PROSITE" id="PS50977">
    <property type="entry name" value="HTH_TETR_2"/>
    <property type="match status" value="1"/>
</dbReference>